<dbReference type="AlphaFoldDB" id="A0A318TVX1"/>
<organism evidence="1 2">
    <name type="scientific">Rhodopseudomonas faecalis</name>
    <dbReference type="NCBI Taxonomy" id="99655"/>
    <lineage>
        <taxon>Bacteria</taxon>
        <taxon>Pseudomonadati</taxon>
        <taxon>Pseudomonadota</taxon>
        <taxon>Alphaproteobacteria</taxon>
        <taxon>Hyphomicrobiales</taxon>
        <taxon>Nitrobacteraceae</taxon>
        <taxon>Rhodopseudomonas</taxon>
    </lineage>
</organism>
<accession>A0A318TVX1</accession>
<dbReference type="OrthoDB" id="10019028at2"/>
<sequence length="171" mass="17618">MAIEPNTTPIAAPSPAMAAGLAHSSDDAELVRLAGVMDVLWARNRAANAQYREAAARYDAIAPAKPDAVSGPAFDDWKAADNAAGELSGLDAANAEIEAVIAAECSVLEQMLALRPTTVAGYQAIATGLVVACWGNDIFDGTGSSLDQRTIAHIMANLTGRPNPFAIEVAA</sequence>
<reference evidence="1 2" key="1">
    <citation type="submission" date="2018-06" db="EMBL/GenBank/DDBJ databases">
        <title>Genomic Encyclopedia of Archaeal and Bacterial Type Strains, Phase II (KMG-II): from individual species to whole genera.</title>
        <authorList>
            <person name="Goeker M."/>
        </authorList>
    </citation>
    <scope>NUCLEOTIDE SEQUENCE [LARGE SCALE GENOMIC DNA]</scope>
    <source>
        <strain evidence="1 2">JCM 11668</strain>
    </source>
</reference>
<protein>
    <submittedName>
        <fullName evidence="1">Uncharacterized protein</fullName>
    </submittedName>
</protein>
<evidence type="ECO:0000313" key="2">
    <source>
        <dbReference type="Proteomes" id="UP000248148"/>
    </source>
</evidence>
<gene>
    <name evidence="1" type="ORF">BJ122_10596</name>
</gene>
<keyword evidence="2" id="KW-1185">Reference proteome</keyword>
<comment type="caution">
    <text evidence="1">The sequence shown here is derived from an EMBL/GenBank/DDBJ whole genome shotgun (WGS) entry which is preliminary data.</text>
</comment>
<dbReference type="RefSeq" id="WP_146227159.1">
    <property type="nucleotide sequence ID" value="NZ_QJTI01000005.1"/>
</dbReference>
<evidence type="ECO:0000313" key="1">
    <source>
        <dbReference type="EMBL" id="PYF03839.1"/>
    </source>
</evidence>
<proteinExistence type="predicted"/>
<dbReference type="EMBL" id="QJTI01000005">
    <property type="protein sequence ID" value="PYF03839.1"/>
    <property type="molecule type" value="Genomic_DNA"/>
</dbReference>
<dbReference type="Proteomes" id="UP000248148">
    <property type="component" value="Unassembled WGS sequence"/>
</dbReference>
<name>A0A318TVX1_9BRAD</name>